<dbReference type="Pfam" id="PF02311">
    <property type="entry name" value="AraC_binding"/>
    <property type="match status" value="1"/>
</dbReference>
<keyword evidence="3" id="KW-0804">Transcription</keyword>
<dbReference type="GO" id="GO:0043565">
    <property type="term" value="F:sequence-specific DNA binding"/>
    <property type="evidence" value="ECO:0007669"/>
    <property type="project" value="InterPro"/>
</dbReference>
<dbReference type="AlphaFoldDB" id="A0A4R5K9G9"/>
<feature type="domain" description="HTH araC/xylS-type" evidence="4">
    <location>
        <begin position="204"/>
        <end position="302"/>
    </location>
</feature>
<accession>A0A4R5K9G9</accession>
<dbReference type="InterPro" id="IPR009057">
    <property type="entry name" value="Homeodomain-like_sf"/>
</dbReference>
<dbReference type="PANTHER" id="PTHR43280">
    <property type="entry name" value="ARAC-FAMILY TRANSCRIPTIONAL REGULATOR"/>
    <property type="match status" value="1"/>
</dbReference>
<keyword evidence="2" id="KW-0238">DNA-binding</keyword>
<dbReference type="InterPro" id="IPR003313">
    <property type="entry name" value="AraC-bd"/>
</dbReference>
<dbReference type="Gene3D" id="1.10.10.60">
    <property type="entry name" value="Homeodomain-like"/>
    <property type="match status" value="2"/>
</dbReference>
<keyword evidence="6" id="KW-1185">Reference proteome</keyword>
<reference evidence="5 6" key="1">
    <citation type="submission" date="2019-03" db="EMBL/GenBank/DDBJ databases">
        <title>This is whole genome sequence of Paenibacillus sp MS74 strain.</title>
        <authorList>
            <person name="Trinh H.N."/>
        </authorList>
    </citation>
    <scope>NUCLEOTIDE SEQUENCE [LARGE SCALE GENOMIC DNA]</scope>
    <source>
        <strain evidence="5 6">MS74</strain>
    </source>
</reference>
<dbReference type="SUPFAM" id="SSF46689">
    <property type="entry name" value="Homeodomain-like"/>
    <property type="match status" value="2"/>
</dbReference>
<dbReference type="PROSITE" id="PS00041">
    <property type="entry name" value="HTH_ARAC_FAMILY_1"/>
    <property type="match status" value="1"/>
</dbReference>
<evidence type="ECO:0000256" key="3">
    <source>
        <dbReference type="ARBA" id="ARBA00023163"/>
    </source>
</evidence>
<dbReference type="InterPro" id="IPR037923">
    <property type="entry name" value="HTH-like"/>
</dbReference>
<dbReference type="InterPro" id="IPR018062">
    <property type="entry name" value="HTH_AraC-typ_CS"/>
</dbReference>
<dbReference type="OrthoDB" id="182958at2"/>
<evidence type="ECO:0000313" key="6">
    <source>
        <dbReference type="Proteomes" id="UP000295636"/>
    </source>
</evidence>
<dbReference type="EMBL" id="SMRT01000029">
    <property type="protein sequence ID" value="TDF91235.1"/>
    <property type="molecule type" value="Genomic_DNA"/>
</dbReference>
<dbReference type="PRINTS" id="PR00032">
    <property type="entry name" value="HTHARAC"/>
</dbReference>
<proteinExistence type="predicted"/>
<dbReference type="Gene3D" id="2.60.120.10">
    <property type="entry name" value="Jelly Rolls"/>
    <property type="match status" value="1"/>
</dbReference>
<sequence length="311" mass="35792">MDDCSLARGVHDPMSVVPKYLTHYPNMDSELPFHLKVNRLLHGFESHRHDYLEFSYVIAGHGYETINGVRHIMQPGTFTLVMPYQFHEIQSEPGTPLTLYNCNFGIHLYSPSEPLPGIDWLSAEAQLPPFMQVDDPDEQHRFQTVLEELYEEYTGTAPWRHSLIKAKLTEVLVRFDRLRRSLQQPDITAPSAIQDRRKPRDSVWKVIQFIHTNYREDLTLSGLAERFGFSVPYLSELFKKAVGQNFVTFVHDVRIRQACGLLISTEMSVLDIALESGYGSYNTFARIFRESKGMTPAAYRKSHWPQPSGAE</sequence>
<dbReference type="SUPFAM" id="SSF51215">
    <property type="entry name" value="Regulatory protein AraC"/>
    <property type="match status" value="1"/>
</dbReference>
<dbReference type="PANTHER" id="PTHR43280:SF2">
    <property type="entry name" value="HTH-TYPE TRANSCRIPTIONAL REGULATOR EXSA"/>
    <property type="match status" value="1"/>
</dbReference>
<dbReference type="SMART" id="SM00342">
    <property type="entry name" value="HTH_ARAC"/>
    <property type="match status" value="1"/>
</dbReference>
<dbReference type="Proteomes" id="UP000295636">
    <property type="component" value="Unassembled WGS sequence"/>
</dbReference>
<evidence type="ECO:0000313" key="5">
    <source>
        <dbReference type="EMBL" id="TDF91235.1"/>
    </source>
</evidence>
<evidence type="ECO:0000256" key="2">
    <source>
        <dbReference type="ARBA" id="ARBA00023125"/>
    </source>
</evidence>
<dbReference type="PROSITE" id="PS01124">
    <property type="entry name" value="HTH_ARAC_FAMILY_2"/>
    <property type="match status" value="1"/>
</dbReference>
<name>A0A4R5K9G9_9BACL</name>
<comment type="caution">
    <text evidence="5">The sequence shown here is derived from an EMBL/GenBank/DDBJ whole genome shotgun (WGS) entry which is preliminary data.</text>
</comment>
<dbReference type="InterPro" id="IPR020449">
    <property type="entry name" value="Tscrpt_reg_AraC-type_HTH"/>
</dbReference>
<keyword evidence="1" id="KW-0805">Transcription regulation</keyword>
<protein>
    <submittedName>
        <fullName evidence="5">AraC family transcriptional regulator</fullName>
    </submittedName>
</protein>
<evidence type="ECO:0000256" key="1">
    <source>
        <dbReference type="ARBA" id="ARBA00023015"/>
    </source>
</evidence>
<gene>
    <name evidence="5" type="ORF">E1757_33195</name>
</gene>
<dbReference type="Pfam" id="PF12833">
    <property type="entry name" value="HTH_18"/>
    <property type="match status" value="1"/>
</dbReference>
<dbReference type="InterPro" id="IPR018060">
    <property type="entry name" value="HTH_AraC"/>
</dbReference>
<evidence type="ECO:0000259" key="4">
    <source>
        <dbReference type="PROSITE" id="PS01124"/>
    </source>
</evidence>
<dbReference type="GO" id="GO:0003700">
    <property type="term" value="F:DNA-binding transcription factor activity"/>
    <property type="evidence" value="ECO:0007669"/>
    <property type="project" value="InterPro"/>
</dbReference>
<organism evidence="5 6">
    <name type="scientific">Paenibacillus piri</name>
    <dbReference type="NCBI Taxonomy" id="2547395"/>
    <lineage>
        <taxon>Bacteria</taxon>
        <taxon>Bacillati</taxon>
        <taxon>Bacillota</taxon>
        <taxon>Bacilli</taxon>
        <taxon>Bacillales</taxon>
        <taxon>Paenibacillaceae</taxon>
        <taxon>Paenibacillus</taxon>
    </lineage>
</organism>
<dbReference type="InterPro" id="IPR014710">
    <property type="entry name" value="RmlC-like_jellyroll"/>
</dbReference>